<dbReference type="RefSeq" id="WP_114277992.1">
    <property type="nucleotide sequence ID" value="NZ_QPJY01000001.1"/>
</dbReference>
<sequence length="213" mass="22575">MSYRLIAGHYLAVSPAGAYHAAAAPDASRPRTLLTALLRRDETPPLELEGLRRWCGVHDNGTALDLLHHLQTLGWLEGLATPRRAPGGPLEQLLPELLAPLSAAGRALLADAQGFYLASVGFPHEAAEEISALSADLASLHARHHGLLGGNLGLPGGAWGVLDAAGNSQFGFWPIHAGGHRFVLALAGQPRLNQPALTRLVWALWRRYGATAA</sequence>
<protein>
    <recommendedName>
        <fullName evidence="3">Roadblock/LC7 domain-containing protein</fullName>
    </recommendedName>
</protein>
<dbReference type="OrthoDB" id="5295752at2"/>
<evidence type="ECO:0000313" key="2">
    <source>
        <dbReference type="Proteomes" id="UP000252707"/>
    </source>
</evidence>
<gene>
    <name evidence="1" type="ORF">DFQ59_101413</name>
</gene>
<keyword evidence="2" id="KW-1185">Reference proteome</keyword>
<organism evidence="1 2">
    <name type="scientific">Thioalbus denitrificans</name>
    <dbReference type="NCBI Taxonomy" id="547122"/>
    <lineage>
        <taxon>Bacteria</taxon>
        <taxon>Pseudomonadati</taxon>
        <taxon>Pseudomonadota</taxon>
        <taxon>Gammaproteobacteria</taxon>
        <taxon>Chromatiales</taxon>
        <taxon>Ectothiorhodospiraceae</taxon>
        <taxon>Thioalbus</taxon>
    </lineage>
</organism>
<evidence type="ECO:0000313" key="1">
    <source>
        <dbReference type="EMBL" id="RCX33114.1"/>
    </source>
</evidence>
<dbReference type="EMBL" id="QPJY01000001">
    <property type="protein sequence ID" value="RCX33114.1"/>
    <property type="molecule type" value="Genomic_DNA"/>
</dbReference>
<comment type="caution">
    <text evidence="1">The sequence shown here is derived from an EMBL/GenBank/DDBJ whole genome shotgun (WGS) entry which is preliminary data.</text>
</comment>
<dbReference type="Gene3D" id="3.30.450.30">
    <property type="entry name" value="Dynein light chain 2a, cytoplasmic"/>
    <property type="match status" value="1"/>
</dbReference>
<dbReference type="AlphaFoldDB" id="A0A369CMN0"/>
<evidence type="ECO:0008006" key="3">
    <source>
        <dbReference type="Google" id="ProtNLM"/>
    </source>
</evidence>
<dbReference type="Proteomes" id="UP000252707">
    <property type="component" value="Unassembled WGS sequence"/>
</dbReference>
<proteinExistence type="predicted"/>
<dbReference type="SUPFAM" id="SSF103196">
    <property type="entry name" value="Roadblock/LC7 domain"/>
    <property type="match status" value="1"/>
</dbReference>
<accession>A0A369CMN0</accession>
<name>A0A369CMN0_9GAMM</name>
<reference evidence="1 2" key="1">
    <citation type="submission" date="2018-07" db="EMBL/GenBank/DDBJ databases">
        <title>Genomic Encyclopedia of Type Strains, Phase IV (KMG-IV): sequencing the most valuable type-strain genomes for metagenomic binning, comparative biology and taxonomic classification.</title>
        <authorList>
            <person name="Goeker M."/>
        </authorList>
    </citation>
    <scope>NUCLEOTIDE SEQUENCE [LARGE SCALE GENOMIC DNA]</scope>
    <source>
        <strain evidence="1 2">DSM 26407</strain>
    </source>
</reference>